<name>A0A1S7LFV2_MAGMO</name>
<dbReference type="AlphaFoldDB" id="A0A1S7LFV2"/>
<evidence type="ECO:0008006" key="2">
    <source>
        <dbReference type="Google" id="ProtNLM"/>
    </source>
</evidence>
<protein>
    <recommendedName>
        <fullName evidence="2">Lipo-like protein</fullName>
    </recommendedName>
</protein>
<accession>A0A1S7LFV2</accession>
<dbReference type="SUPFAM" id="SSF54001">
    <property type="entry name" value="Cysteine proteinases"/>
    <property type="match status" value="1"/>
</dbReference>
<proteinExistence type="predicted"/>
<dbReference type="Gene3D" id="3.90.1720.10">
    <property type="entry name" value="endopeptidase domain like (from Nostoc punctiforme)"/>
    <property type="match status" value="1"/>
</dbReference>
<evidence type="ECO:0000313" key="1">
    <source>
        <dbReference type="EMBL" id="CRH04919.1"/>
    </source>
</evidence>
<sequence>MIISPMWRRRLIDYLMAEGQPDKSGVSNYDRMQRELQPSDVILVEGRSRIAEVIKTITKSTWSHAALYIGRLGDLKDAALRRQVAAHYEGDPEEPLLVEAVLGKGTVVTPLRAYRNDHLRICRPHGLNARDRDRVILHAIARLGFDYDVRQILDLGRFLLPYGVIPRRWRSTLFDHQAGEVARTVCSSMLAEAFSTVNYPILPVIRKDERGELKLFRRNLRLTMPRDFDLSPYFAVIKYPLLGEAEGYRVLPWDTEGWICNGARECYPPGTTVLTQSERWQPAEWAEGKMRIWWYDLLFYLPDWLSESRFKLKNIHFDEGDVRHAWRWLNRPLLALLGTQSVTRDEREEDSPG</sequence>
<organism evidence="1">
    <name type="scientific">Magnetococcus massalia (strain MO-1)</name>
    <dbReference type="NCBI Taxonomy" id="451514"/>
    <lineage>
        <taxon>Bacteria</taxon>
        <taxon>Pseudomonadati</taxon>
        <taxon>Pseudomonadota</taxon>
        <taxon>Magnetococcia</taxon>
        <taxon>Magnetococcales</taxon>
        <taxon>Magnetococcaceae</taxon>
        <taxon>Magnetococcus</taxon>
    </lineage>
</organism>
<dbReference type="Pfam" id="PF05708">
    <property type="entry name" value="Peptidase_C92"/>
    <property type="match status" value="1"/>
</dbReference>
<reference evidence="1" key="1">
    <citation type="submission" date="2015-04" db="EMBL/GenBank/DDBJ databases">
        <authorList>
            <person name="Syromyatnikov M.Y."/>
            <person name="Popov V.N."/>
        </authorList>
    </citation>
    <scope>NUCLEOTIDE SEQUENCE</scope>
    <source>
        <strain evidence="1">MO-1</strain>
    </source>
</reference>
<dbReference type="EMBL" id="LO017727">
    <property type="protein sequence ID" value="CRH04919.1"/>
    <property type="molecule type" value="Genomic_DNA"/>
</dbReference>
<dbReference type="InterPro" id="IPR038765">
    <property type="entry name" value="Papain-like_cys_pep_sf"/>
</dbReference>
<dbReference type="InterPro" id="IPR024453">
    <property type="entry name" value="Peptidase_C92"/>
</dbReference>
<gene>
    <name evidence="1" type="ORF">MAGMO_0716</name>
</gene>